<evidence type="ECO:0000256" key="17">
    <source>
        <dbReference type="ARBA" id="ARBA00047470"/>
    </source>
</evidence>
<feature type="domain" description="REM-1" evidence="24">
    <location>
        <begin position="280"/>
        <end position="350"/>
    </location>
</feature>
<dbReference type="STRING" id="246437.L9KH65"/>
<comment type="subcellular location">
    <subcellularLocation>
        <location evidence="2">Cytoplasm</location>
    </subcellularLocation>
    <subcellularLocation>
        <location evidence="1">Nucleus</location>
    </subcellularLocation>
</comment>
<keyword evidence="13 19" id="KW-0067">ATP-binding</keyword>
<dbReference type="InterPro" id="IPR017441">
    <property type="entry name" value="Protein_kinase_ATP_BS"/>
</dbReference>
<feature type="compositionally biased region" description="Basic and acidic residues" evidence="21">
    <location>
        <begin position="168"/>
        <end position="180"/>
    </location>
</feature>
<dbReference type="InterPro" id="IPR035892">
    <property type="entry name" value="C2_domain_sf"/>
</dbReference>
<feature type="region of interest" description="Disordered" evidence="21">
    <location>
        <begin position="753"/>
        <end position="839"/>
    </location>
</feature>
<dbReference type="GO" id="GO:0005737">
    <property type="term" value="C:cytoplasm"/>
    <property type="evidence" value="ECO:0007669"/>
    <property type="project" value="UniProtKB-SubCell"/>
</dbReference>
<feature type="domain" description="AGC-kinase C-terminal" evidence="23">
    <location>
        <begin position="1099"/>
        <end position="1169"/>
    </location>
</feature>
<name>L9KH65_TUPCH</name>
<evidence type="ECO:0000256" key="14">
    <source>
        <dbReference type="ARBA" id="ARBA00023054"/>
    </source>
</evidence>
<dbReference type="FunFam" id="3.30.1120.90:FF:000002">
    <property type="entry name" value="Testis-specific Y-encoded-like protein 2"/>
    <property type="match status" value="1"/>
</dbReference>
<feature type="compositionally biased region" description="Pro residues" evidence="21">
    <location>
        <begin position="352"/>
        <end position="374"/>
    </location>
</feature>
<dbReference type="InterPro" id="IPR036274">
    <property type="entry name" value="HR1_rpt_sf"/>
</dbReference>
<keyword evidence="8" id="KW-0597">Phosphoprotein</keyword>
<evidence type="ECO:0000256" key="11">
    <source>
        <dbReference type="ARBA" id="ARBA00022741"/>
    </source>
</evidence>
<evidence type="ECO:0000313" key="25">
    <source>
        <dbReference type="EMBL" id="ELW61993.1"/>
    </source>
</evidence>
<evidence type="ECO:0000256" key="7">
    <source>
        <dbReference type="ARBA" id="ARBA00022527"/>
    </source>
</evidence>
<dbReference type="EMBL" id="KB320843">
    <property type="protein sequence ID" value="ELW61993.1"/>
    <property type="molecule type" value="Genomic_DNA"/>
</dbReference>
<keyword evidence="6" id="KW-0963">Cytoplasm</keyword>
<organism evidence="25 26">
    <name type="scientific">Tupaia chinensis</name>
    <name type="common">Chinese tree shrew</name>
    <name type="synonym">Tupaia belangeri chinensis</name>
    <dbReference type="NCBI Taxonomy" id="246437"/>
    <lineage>
        <taxon>Eukaryota</taxon>
        <taxon>Metazoa</taxon>
        <taxon>Chordata</taxon>
        <taxon>Craniata</taxon>
        <taxon>Vertebrata</taxon>
        <taxon>Euteleostomi</taxon>
        <taxon>Mammalia</taxon>
        <taxon>Eutheria</taxon>
        <taxon>Euarchontoglires</taxon>
        <taxon>Scandentia</taxon>
        <taxon>Tupaiidae</taxon>
        <taxon>Tupaia</taxon>
    </lineage>
</organism>
<dbReference type="Pfam" id="PF00956">
    <property type="entry name" value="NAP"/>
    <property type="match status" value="1"/>
</dbReference>
<dbReference type="GO" id="GO:0005524">
    <property type="term" value="F:ATP binding"/>
    <property type="evidence" value="ECO:0007669"/>
    <property type="project" value="UniProtKB-UniRule"/>
</dbReference>
<dbReference type="PROSITE" id="PS50011">
    <property type="entry name" value="PROTEIN_KINASE_DOM"/>
    <property type="match status" value="1"/>
</dbReference>
<dbReference type="InterPro" id="IPR008271">
    <property type="entry name" value="Ser/Thr_kinase_AS"/>
</dbReference>
<dbReference type="AlphaFoldDB" id="L9KH65"/>
<dbReference type="FunFam" id="1.10.510.10:FF:000038">
    <property type="entry name" value="serine/threonine-protein kinase N2 isoform X1"/>
    <property type="match status" value="1"/>
</dbReference>
<dbReference type="GO" id="GO:0004697">
    <property type="term" value="F:diacylglycerol-dependent serine/threonine kinase activity"/>
    <property type="evidence" value="ECO:0007669"/>
    <property type="project" value="UniProtKB-EC"/>
</dbReference>
<feature type="region of interest" description="Disordered" evidence="21">
    <location>
        <begin position="348"/>
        <end position="390"/>
    </location>
</feature>
<dbReference type="SUPFAM" id="SSF46585">
    <property type="entry name" value="HR1 repeat"/>
    <property type="match status" value="3"/>
</dbReference>
<dbReference type="GO" id="GO:0005634">
    <property type="term" value="C:nucleus"/>
    <property type="evidence" value="ECO:0007669"/>
    <property type="project" value="UniProtKB-SubCell"/>
</dbReference>
<keyword evidence="11 19" id="KW-0547">Nucleotide-binding</keyword>
<dbReference type="Gene3D" id="3.30.200.20">
    <property type="entry name" value="Phosphorylase Kinase, domain 1"/>
    <property type="match status" value="1"/>
</dbReference>
<dbReference type="InterPro" id="IPR037313">
    <property type="entry name" value="PKN_HR1_1"/>
</dbReference>
<dbReference type="PROSITE" id="PS00107">
    <property type="entry name" value="PROTEIN_KINASE_ATP"/>
    <property type="match status" value="1"/>
</dbReference>
<gene>
    <name evidence="25" type="ORF">TREES_T100004280</name>
</gene>
<dbReference type="InterPro" id="IPR000719">
    <property type="entry name" value="Prot_kinase_dom"/>
</dbReference>
<feature type="binding site" evidence="19">
    <location>
        <position position="873"/>
    </location>
    <ligand>
        <name>ATP</name>
        <dbReference type="ChEBI" id="CHEBI:30616"/>
    </ligand>
</feature>
<dbReference type="Pfam" id="PF00069">
    <property type="entry name" value="Pkinase"/>
    <property type="match status" value="1"/>
</dbReference>
<evidence type="ECO:0000256" key="5">
    <source>
        <dbReference type="ARBA" id="ARBA00012429"/>
    </source>
</evidence>
<comment type="catalytic activity">
    <reaction evidence="16">
        <text>L-threonyl-[protein] + ATP = O-phospho-L-threonyl-[protein] + ADP + H(+)</text>
        <dbReference type="Rhea" id="RHEA:46608"/>
        <dbReference type="Rhea" id="RHEA-COMP:11060"/>
        <dbReference type="Rhea" id="RHEA-COMP:11605"/>
        <dbReference type="ChEBI" id="CHEBI:15378"/>
        <dbReference type="ChEBI" id="CHEBI:30013"/>
        <dbReference type="ChEBI" id="CHEBI:30616"/>
        <dbReference type="ChEBI" id="CHEBI:61977"/>
        <dbReference type="ChEBI" id="CHEBI:456216"/>
        <dbReference type="EC" id="2.7.11.13"/>
    </reaction>
</comment>
<feature type="domain" description="Protein kinase" evidence="22">
    <location>
        <begin position="844"/>
        <end position="1098"/>
    </location>
</feature>
<keyword evidence="10" id="KW-0677">Repeat</keyword>
<feature type="compositionally biased region" description="Acidic residues" evidence="21">
    <location>
        <begin position="238"/>
        <end position="282"/>
    </location>
</feature>
<evidence type="ECO:0000256" key="10">
    <source>
        <dbReference type="ARBA" id="ARBA00022737"/>
    </source>
</evidence>
<dbReference type="FunFam" id="1.20.5.1500:FF:000003">
    <property type="entry name" value="SET isoform 2"/>
    <property type="match status" value="1"/>
</dbReference>
<dbReference type="PROSITE" id="PS00108">
    <property type="entry name" value="PROTEIN_KINASE_ST"/>
    <property type="match status" value="1"/>
</dbReference>
<dbReference type="InterPro" id="IPR017892">
    <property type="entry name" value="Pkinase_C"/>
</dbReference>
<dbReference type="Gene3D" id="1.20.5.1500">
    <property type="match status" value="1"/>
</dbReference>
<dbReference type="Gene3D" id="3.30.1120.90">
    <property type="entry name" value="Nucleosome assembly protein"/>
    <property type="match status" value="1"/>
</dbReference>
<dbReference type="InterPro" id="IPR000961">
    <property type="entry name" value="AGC-kinase_C"/>
</dbReference>
<evidence type="ECO:0000256" key="12">
    <source>
        <dbReference type="ARBA" id="ARBA00022777"/>
    </source>
</evidence>
<comment type="catalytic activity">
    <reaction evidence="17">
        <text>L-seryl-[protein] + ATP = O-phospho-L-seryl-[protein] + ADP + H(+)</text>
        <dbReference type="Rhea" id="RHEA:17989"/>
        <dbReference type="Rhea" id="RHEA-COMP:9863"/>
        <dbReference type="Rhea" id="RHEA-COMP:11604"/>
        <dbReference type="ChEBI" id="CHEBI:15378"/>
        <dbReference type="ChEBI" id="CHEBI:29999"/>
        <dbReference type="ChEBI" id="CHEBI:30616"/>
        <dbReference type="ChEBI" id="CHEBI:83421"/>
        <dbReference type="ChEBI" id="CHEBI:456216"/>
        <dbReference type="EC" id="2.7.11.13"/>
    </reaction>
</comment>
<feature type="coiled-coil region" evidence="20">
    <location>
        <begin position="40"/>
        <end position="74"/>
    </location>
</feature>
<dbReference type="GO" id="GO:0031267">
    <property type="term" value="F:small GTPase binding"/>
    <property type="evidence" value="ECO:0007669"/>
    <property type="project" value="InterPro"/>
</dbReference>
<evidence type="ECO:0000259" key="23">
    <source>
        <dbReference type="PROSITE" id="PS51285"/>
    </source>
</evidence>
<feature type="region of interest" description="Disordered" evidence="21">
    <location>
        <begin position="238"/>
        <end position="295"/>
    </location>
</feature>
<dbReference type="SMART" id="SM00220">
    <property type="entry name" value="S_TKc"/>
    <property type="match status" value="1"/>
</dbReference>
<proteinExistence type="inferred from homology"/>
<evidence type="ECO:0000256" key="2">
    <source>
        <dbReference type="ARBA" id="ARBA00004496"/>
    </source>
</evidence>
<dbReference type="Gene3D" id="1.10.510.10">
    <property type="entry name" value="Transferase(Phosphotransferase) domain 1"/>
    <property type="match status" value="1"/>
</dbReference>
<keyword evidence="26" id="KW-1185">Reference proteome</keyword>
<dbReference type="SUPFAM" id="SSF49562">
    <property type="entry name" value="C2 domain (Calcium/lipid-binding domain, CaLB)"/>
    <property type="match status" value="1"/>
</dbReference>
<feature type="region of interest" description="Disordered" evidence="21">
    <location>
        <begin position="157"/>
        <end position="206"/>
    </location>
</feature>
<evidence type="ECO:0000256" key="19">
    <source>
        <dbReference type="PROSITE-ProRule" id="PRU10141"/>
    </source>
</evidence>
<dbReference type="Gene3D" id="1.10.287.160">
    <property type="entry name" value="HR1 repeat"/>
    <property type="match status" value="3"/>
</dbReference>
<feature type="compositionally biased region" description="Polar residues" evidence="21">
    <location>
        <begin position="1"/>
        <end position="11"/>
    </location>
</feature>
<sequence>MAPKRQSSITPPTKKPRLPPASGPEEASASLDLPRGEKEQQEAIEHIDEVQNEIDRLNEQASEEILKVEQKYNKLRQPFFQKRSELIAKIPNFWVTTFVNHPQVSALLGEEDEEALHYLTRVEVTEFEDIKSGYRIDFYFDENPYFENKVLSKEFHLNESGDPSSKSTEIKWKSGKDLTKRSSQTQNKASRKRQHEEPESFFTWFTDHSDAGADELGEVIKDDIWPNPLQYYLVPDMDDEEGEGEEDDDDDEEEEGLEDIDEEGDEDEGEEDEDDDEGEEGEPGPGPRPPEDEREVIRRAIQKELKIKEGMENLRRVAHLGHVQQLLRSSNRRLEQLHGELRELHARVLLPGPDPGPTPGPAPGPAPGPGPSPAEPVATVPRSQAEQPRARQLEALRRQLQVELKVKQGAENMTHTYASGTPKEKKLLAAAQQMLRDSRLKVALLRMKISRLEASGSPEPGPELLAEELQHRLRIEAAVAEGAKNVVKLLGSRRTQDRKALAEGHGVCVVFSRPGALCSTVARTLAPCGLAEVWVLLFCLVAAVPAPQNALEGRASQFAPRVAGTLQVRLLGCEQLLTAVPGRSPVAALAGSPSESWLRARAKPQRGGGELASEVLAVLKVDNHVVGQTSWGQVAERSWDQTFVIPLERARELEIGVHWRDWRQLCGVAFLRLEDFLDNACHQLSLSLVPQGLLFAQVTFCDPVFERRPRLQRQKRIFSKRRGRDFLRASQMNLSMAAWGRLVMNLLPPCSSPSTISPPKECPRTPTAPRGDPSPASPSHFLPKETSSGEEVKPPAKPPRLYLPQEPTPEETPLTKRPHMELRTGLGPPPPASPTRKPPRLQDFRCLAVLGRGHFGKVLLVQFKGTGKYYAIKALKKQEVLGRDEIERCAVGSRVPGTQAPGPGGDPKGLAWLHACFVTEFVPGGDLMMQIHEDVFPEPQARFYLACVTLGLQFLHEKKIIYRDLKLDNLLLDAQGFLKIADFGLCKEGIGFGDRTSTFCGTPEFLAPEVLTQEAYTRAVDWWGLGVLLYEMLVGECPFPGDTEEEVFECIVNAEAPYPGFLSVQGRELIQKLLQKCPEKRLGAGKQDAEEIKSQPFFRTTDWQALLARSVRPPFVPTLCGPADLRYFEGEFTGLPPALTPPASPSCLSARQQAAFRDFDFVSDRFLEP</sequence>
<keyword evidence="15" id="KW-0539">Nucleus</keyword>
<evidence type="ECO:0000259" key="24">
    <source>
        <dbReference type="PROSITE" id="PS51860"/>
    </source>
</evidence>
<keyword evidence="7" id="KW-0723">Serine/threonine-protein kinase</keyword>
<accession>L9KH65</accession>
<dbReference type="SMART" id="SM00742">
    <property type="entry name" value="Hr1"/>
    <property type="match status" value="3"/>
</dbReference>
<dbReference type="FunCoup" id="L9KH65">
    <property type="interactions" value="346"/>
</dbReference>
<evidence type="ECO:0000256" key="4">
    <source>
        <dbReference type="ARBA" id="ARBA00009947"/>
    </source>
</evidence>
<evidence type="ECO:0000313" key="26">
    <source>
        <dbReference type="Proteomes" id="UP000011518"/>
    </source>
</evidence>
<keyword evidence="14 18" id="KW-0175">Coiled coil</keyword>
<dbReference type="PROSITE" id="PS51860">
    <property type="entry name" value="REM_1"/>
    <property type="match status" value="2"/>
</dbReference>
<evidence type="ECO:0000256" key="9">
    <source>
        <dbReference type="ARBA" id="ARBA00022679"/>
    </source>
</evidence>
<dbReference type="InterPro" id="IPR011009">
    <property type="entry name" value="Kinase-like_dom_sf"/>
</dbReference>
<dbReference type="SMART" id="SM00133">
    <property type="entry name" value="S_TK_X"/>
    <property type="match status" value="1"/>
</dbReference>
<dbReference type="PROSITE" id="PS51285">
    <property type="entry name" value="AGC_KINASE_CTER"/>
    <property type="match status" value="1"/>
</dbReference>
<protein>
    <recommendedName>
        <fullName evidence="5">protein kinase C</fullName>
        <ecNumber evidence="5">2.7.11.13</ecNumber>
    </recommendedName>
</protein>
<dbReference type="InterPro" id="IPR037231">
    <property type="entry name" value="NAP-like_sf"/>
</dbReference>
<dbReference type="GO" id="GO:0007165">
    <property type="term" value="P:signal transduction"/>
    <property type="evidence" value="ECO:0007669"/>
    <property type="project" value="InterPro"/>
</dbReference>
<keyword evidence="9" id="KW-0808">Transferase</keyword>
<evidence type="ECO:0000256" key="3">
    <source>
        <dbReference type="ARBA" id="ARBA00005490"/>
    </source>
</evidence>
<evidence type="ECO:0000256" key="15">
    <source>
        <dbReference type="ARBA" id="ARBA00023242"/>
    </source>
</evidence>
<dbReference type="GO" id="GO:0006334">
    <property type="term" value="P:nucleosome assembly"/>
    <property type="evidence" value="ECO:0007669"/>
    <property type="project" value="InterPro"/>
</dbReference>
<dbReference type="InterPro" id="IPR011072">
    <property type="entry name" value="HR1_rho-bd"/>
</dbReference>
<dbReference type="InParanoid" id="L9KH65"/>
<evidence type="ECO:0000256" key="20">
    <source>
        <dbReference type="SAM" id="Coils"/>
    </source>
</evidence>
<evidence type="ECO:0000256" key="16">
    <source>
        <dbReference type="ARBA" id="ARBA00047272"/>
    </source>
</evidence>
<evidence type="ECO:0000256" key="21">
    <source>
        <dbReference type="SAM" id="MobiDB-lite"/>
    </source>
</evidence>
<evidence type="ECO:0000256" key="6">
    <source>
        <dbReference type="ARBA" id="ARBA00022490"/>
    </source>
</evidence>
<evidence type="ECO:0000259" key="22">
    <source>
        <dbReference type="PROSITE" id="PS50011"/>
    </source>
</evidence>
<dbReference type="FunFam" id="1.10.287.160:FF:000003">
    <property type="entry name" value="Putative serine/threonine-protein kinase N2"/>
    <property type="match status" value="1"/>
</dbReference>
<dbReference type="SUPFAM" id="SSF143113">
    <property type="entry name" value="NAP-like"/>
    <property type="match status" value="1"/>
</dbReference>
<dbReference type="InterPro" id="IPR002164">
    <property type="entry name" value="NAP_family"/>
</dbReference>
<dbReference type="Pfam" id="PF00433">
    <property type="entry name" value="Pkinase_C"/>
    <property type="match status" value="1"/>
</dbReference>
<keyword evidence="12 25" id="KW-0418">Kinase</keyword>
<evidence type="ECO:0000256" key="8">
    <source>
        <dbReference type="ARBA" id="ARBA00022553"/>
    </source>
</evidence>
<dbReference type="eggNOG" id="KOG0694">
    <property type="taxonomic scope" value="Eukaryota"/>
</dbReference>
<dbReference type="Proteomes" id="UP000011518">
    <property type="component" value="Unassembled WGS sequence"/>
</dbReference>
<evidence type="ECO:0000256" key="13">
    <source>
        <dbReference type="ARBA" id="ARBA00022840"/>
    </source>
</evidence>
<dbReference type="SUPFAM" id="SSF56112">
    <property type="entry name" value="Protein kinase-like (PK-like)"/>
    <property type="match status" value="1"/>
</dbReference>
<reference evidence="26" key="1">
    <citation type="submission" date="2012-07" db="EMBL/GenBank/DDBJ databases">
        <title>Genome of the Chinese tree shrew, a rising model animal genetically related to primates.</title>
        <authorList>
            <person name="Zhang G."/>
            <person name="Fan Y."/>
            <person name="Yao Y."/>
            <person name="Huang Z."/>
        </authorList>
    </citation>
    <scope>NUCLEOTIDE SEQUENCE [LARGE SCALE GENOMIC DNA]</scope>
</reference>
<dbReference type="PANTHER" id="PTHR24351">
    <property type="entry name" value="RIBOSOMAL PROTEIN S6 KINASE"/>
    <property type="match status" value="1"/>
</dbReference>
<dbReference type="Pfam" id="PF02185">
    <property type="entry name" value="HR1"/>
    <property type="match status" value="2"/>
</dbReference>
<feature type="domain" description="REM-1" evidence="24">
    <location>
        <begin position="379"/>
        <end position="458"/>
    </location>
</feature>
<feature type="region of interest" description="Disordered" evidence="21">
    <location>
        <begin position="1"/>
        <end position="40"/>
    </location>
</feature>
<evidence type="ECO:0000256" key="1">
    <source>
        <dbReference type="ARBA" id="ARBA00004123"/>
    </source>
</evidence>
<comment type="similarity">
    <text evidence="4">Belongs to the nucleosome assembly protein (NAP) family.</text>
</comment>
<dbReference type="EC" id="2.7.11.13" evidence="5"/>
<evidence type="ECO:0000256" key="18">
    <source>
        <dbReference type="PROSITE-ProRule" id="PRU01207"/>
    </source>
</evidence>
<comment type="similarity">
    <text evidence="3">Belongs to the protein kinase superfamily. AGC Ser/Thr protein kinase family. PKC subfamily.</text>
</comment>
<reference evidence="26" key="2">
    <citation type="journal article" date="2013" name="Nat. Commun.">
        <title>Genome of the Chinese tree shrew.</title>
        <authorList>
            <person name="Fan Y."/>
            <person name="Huang Z.Y."/>
            <person name="Cao C.C."/>
            <person name="Chen C.S."/>
            <person name="Chen Y.X."/>
            <person name="Fan D.D."/>
            <person name="He J."/>
            <person name="Hou H.L."/>
            <person name="Hu L."/>
            <person name="Hu X.T."/>
            <person name="Jiang X.T."/>
            <person name="Lai R."/>
            <person name="Lang Y.S."/>
            <person name="Liang B."/>
            <person name="Liao S.G."/>
            <person name="Mu D."/>
            <person name="Ma Y.Y."/>
            <person name="Niu Y.Y."/>
            <person name="Sun X.Q."/>
            <person name="Xia J.Q."/>
            <person name="Xiao J."/>
            <person name="Xiong Z.Q."/>
            <person name="Xu L."/>
            <person name="Yang L."/>
            <person name="Zhang Y."/>
            <person name="Zhao W."/>
            <person name="Zhao X.D."/>
            <person name="Zheng Y.T."/>
            <person name="Zhou J.M."/>
            <person name="Zhu Y.B."/>
            <person name="Zhang G.J."/>
            <person name="Wang J."/>
            <person name="Yao Y.G."/>
        </authorList>
    </citation>
    <scope>NUCLEOTIDE SEQUENCE [LARGE SCALE GENOMIC DNA]</scope>
</reference>
<dbReference type="CDD" id="cd11622">
    <property type="entry name" value="HR1_PKN_1"/>
    <property type="match status" value="1"/>
</dbReference>